<dbReference type="Proteomes" id="UP000242219">
    <property type="component" value="Unassembled WGS sequence"/>
</dbReference>
<comment type="caution">
    <text evidence="1">The sequence shown here is derived from an EMBL/GenBank/DDBJ whole genome shotgun (WGS) entry which is preliminary data.</text>
</comment>
<keyword evidence="2" id="KW-1185">Reference proteome</keyword>
<name>A0A1V6M1G4_9BACT</name>
<dbReference type="EMBL" id="MJUW02000045">
    <property type="protein sequence ID" value="OQD46242.1"/>
    <property type="molecule type" value="Genomic_DNA"/>
</dbReference>
<gene>
    <name evidence="1" type="ORF">BIY37_04305</name>
</gene>
<evidence type="ECO:0000313" key="2">
    <source>
        <dbReference type="Proteomes" id="UP000242219"/>
    </source>
</evidence>
<dbReference type="AlphaFoldDB" id="A0A1V6M1G4"/>
<protein>
    <submittedName>
        <fullName evidence="1">Uncharacterized protein</fullName>
    </submittedName>
</protein>
<organism evidence="1 2">
    <name type="scientific">Candidatus Brocadia sapporoensis</name>
    <dbReference type="NCBI Taxonomy" id="392547"/>
    <lineage>
        <taxon>Bacteria</taxon>
        <taxon>Pseudomonadati</taxon>
        <taxon>Planctomycetota</taxon>
        <taxon>Candidatus Brocadiia</taxon>
        <taxon>Candidatus Brocadiales</taxon>
        <taxon>Candidatus Brocadiaceae</taxon>
        <taxon>Candidatus Brocadia</taxon>
    </lineage>
</organism>
<reference evidence="1 2" key="1">
    <citation type="journal article" date="2016" name="Genome Announc.">
        <title>Draft Genome Sequence of the Anaerobic Ammonium-Oxidizing Bacterium 'Candidatus Brocadia sp. 40'.</title>
        <authorList>
            <person name="Ali M."/>
            <person name="Haroon M.F."/>
            <person name="Narita Y."/>
            <person name="Zhang L."/>
            <person name="Rangel Shaw D."/>
            <person name="Okabe S."/>
            <person name="Saikaly P.E."/>
        </authorList>
    </citation>
    <scope>NUCLEOTIDE SEQUENCE [LARGE SCALE GENOMIC DNA]</scope>
    <source>
        <strain evidence="1 2">40</strain>
    </source>
</reference>
<accession>A0A1V6M1G4</accession>
<evidence type="ECO:0000313" key="1">
    <source>
        <dbReference type="EMBL" id="OQD46242.1"/>
    </source>
</evidence>
<sequence length="80" mass="9226">MTFLIVFVQTLRFLSKDAVKLMESISIVRSRVWKEGREERFEEILSVVDWTIAGIYGECEDRITLCPRLQGGTDKLCLSV</sequence>
<proteinExistence type="predicted"/>